<dbReference type="Gene3D" id="3.90.400.10">
    <property type="entry name" value="Oligo-1,6-glucosidase, Domain 2"/>
    <property type="match status" value="1"/>
</dbReference>
<evidence type="ECO:0000313" key="1">
    <source>
        <dbReference type="EMBL" id="VEL14034.1"/>
    </source>
</evidence>
<dbReference type="OrthoDB" id="1740265at2759"/>
<keyword evidence="2" id="KW-1185">Reference proteome</keyword>
<dbReference type="EMBL" id="CAAALY010019776">
    <property type="protein sequence ID" value="VEL14034.1"/>
    <property type="molecule type" value="Genomic_DNA"/>
</dbReference>
<dbReference type="Proteomes" id="UP000784294">
    <property type="component" value="Unassembled WGS sequence"/>
</dbReference>
<organism evidence="1 2">
    <name type="scientific">Protopolystoma xenopodis</name>
    <dbReference type="NCBI Taxonomy" id="117903"/>
    <lineage>
        <taxon>Eukaryota</taxon>
        <taxon>Metazoa</taxon>
        <taxon>Spiralia</taxon>
        <taxon>Lophotrochozoa</taxon>
        <taxon>Platyhelminthes</taxon>
        <taxon>Monogenea</taxon>
        <taxon>Polyopisthocotylea</taxon>
        <taxon>Polystomatidea</taxon>
        <taxon>Polystomatidae</taxon>
        <taxon>Protopolystoma</taxon>
    </lineage>
</organism>
<proteinExistence type="predicted"/>
<accession>A0A3S5A7Q8</accession>
<gene>
    <name evidence="1" type="ORF">PXEA_LOCUS7474</name>
</gene>
<sequence>MIGASAVILTGLLVEDENGIRDWLKVDAKIDPQNQAEDKLLSDLLTASKVPTKSALGTAAPAIHLLLGLPLYATSVLHEWFKNGITDTTSTFADYYIWRQDPVSYPERTS</sequence>
<reference evidence="1" key="1">
    <citation type="submission" date="2018-11" db="EMBL/GenBank/DDBJ databases">
        <authorList>
            <consortium name="Pathogen Informatics"/>
        </authorList>
    </citation>
    <scope>NUCLEOTIDE SEQUENCE</scope>
</reference>
<name>A0A3S5A7Q8_9PLAT</name>
<dbReference type="InterPro" id="IPR045857">
    <property type="entry name" value="O16G_dom_2"/>
</dbReference>
<dbReference type="AlphaFoldDB" id="A0A3S5A7Q8"/>
<comment type="caution">
    <text evidence="1">The sequence shown here is derived from an EMBL/GenBank/DDBJ whole genome shotgun (WGS) entry which is preliminary data.</text>
</comment>
<evidence type="ECO:0000313" key="2">
    <source>
        <dbReference type="Proteomes" id="UP000784294"/>
    </source>
</evidence>
<protein>
    <submittedName>
        <fullName evidence="1">Uncharacterized protein</fullName>
    </submittedName>
</protein>